<comment type="caution">
    <text evidence="1">The sequence shown here is derived from an EMBL/GenBank/DDBJ whole genome shotgun (WGS) entry which is preliminary data.</text>
</comment>
<proteinExistence type="predicted"/>
<sequence length="62" mass="7135">MALHSLRGRLGDAKFFALLRDWTTRYRHGTVITDDFTGLAANYATESLRDLWDTWLYSTAVP</sequence>
<dbReference type="SUPFAM" id="SSF55486">
    <property type="entry name" value="Metalloproteases ('zincins'), catalytic domain"/>
    <property type="match status" value="1"/>
</dbReference>
<evidence type="ECO:0000313" key="2">
    <source>
        <dbReference type="Proteomes" id="UP000020681"/>
    </source>
</evidence>
<evidence type="ECO:0000313" key="1">
    <source>
        <dbReference type="EMBL" id="EUA86752.1"/>
    </source>
</evidence>
<protein>
    <submittedName>
        <fullName evidence="1">Metallopeptidase</fullName>
    </submittedName>
</protein>
<dbReference type="EMBL" id="JAOL01000170">
    <property type="protein sequence ID" value="EUA86752.1"/>
    <property type="molecule type" value="Genomic_DNA"/>
</dbReference>
<keyword evidence="2" id="KW-1185">Reference proteome</keyword>
<reference evidence="1 2" key="1">
    <citation type="submission" date="2014-01" db="EMBL/GenBank/DDBJ databases">
        <authorList>
            <person name="Dobos K."/>
            <person name="Lenaerts A."/>
            <person name="Ordway D."/>
            <person name="DeGroote M.A."/>
            <person name="Parker T."/>
            <person name="Sizemore C."/>
            <person name="Tallon L.J."/>
            <person name="Sadzewicz L.K."/>
            <person name="Sengamalay N."/>
            <person name="Fraser C.M."/>
            <person name="Hine E."/>
            <person name="Shefchek K.A."/>
            <person name="Das S.P."/>
            <person name="Tettelin H."/>
        </authorList>
    </citation>
    <scope>NUCLEOTIDE SEQUENCE [LARGE SCALE GENOMIC DNA]</scope>
    <source>
        <strain evidence="1 2">Harvey</strain>
    </source>
</reference>
<dbReference type="Proteomes" id="UP000020681">
    <property type="component" value="Unassembled WGS sequence"/>
</dbReference>
<dbReference type="Gene3D" id="1.10.390.10">
    <property type="entry name" value="Neutral Protease Domain 2"/>
    <property type="match status" value="1"/>
</dbReference>
<gene>
    <name evidence="1" type="ORF">I551_6997</name>
</gene>
<organism evidence="1 2">
    <name type="scientific">Mycobacterium ulcerans str. Harvey</name>
    <dbReference type="NCBI Taxonomy" id="1299332"/>
    <lineage>
        <taxon>Bacteria</taxon>
        <taxon>Bacillati</taxon>
        <taxon>Actinomycetota</taxon>
        <taxon>Actinomycetes</taxon>
        <taxon>Mycobacteriales</taxon>
        <taxon>Mycobacteriaceae</taxon>
        <taxon>Mycobacterium</taxon>
        <taxon>Mycobacterium ulcerans group</taxon>
    </lineage>
</organism>
<name>A0ABN0QQ25_MYCUL</name>
<accession>A0ABN0QQ25</accession>
<dbReference type="InterPro" id="IPR027268">
    <property type="entry name" value="Peptidase_M4/M1_CTD_sf"/>
</dbReference>